<dbReference type="InterPro" id="IPR041885">
    <property type="entry name" value="MAN1_winged_helix_dom"/>
</dbReference>
<evidence type="ECO:0000256" key="3">
    <source>
        <dbReference type="ARBA" id="ARBA00022692"/>
    </source>
</evidence>
<dbReference type="GeneID" id="20247368"/>
<keyword evidence="5" id="KW-1133">Transmembrane helix</keyword>
<dbReference type="GO" id="GO:0030514">
    <property type="term" value="P:negative regulation of BMP signaling pathway"/>
    <property type="evidence" value="ECO:0007669"/>
    <property type="project" value="TreeGrafter"/>
</dbReference>
<organism evidence="9 10">
    <name type="scientific">Lottia gigantea</name>
    <name type="common">Giant owl limpet</name>
    <dbReference type="NCBI Taxonomy" id="225164"/>
    <lineage>
        <taxon>Eukaryota</taxon>
        <taxon>Metazoa</taxon>
        <taxon>Spiralia</taxon>
        <taxon>Lophotrochozoa</taxon>
        <taxon>Mollusca</taxon>
        <taxon>Gastropoda</taxon>
        <taxon>Patellogastropoda</taxon>
        <taxon>Lottioidea</taxon>
        <taxon>Lottiidae</taxon>
        <taxon>Lottia</taxon>
    </lineage>
</organism>
<evidence type="ECO:0000259" key="8">
    <source>
        <dbReference type="SMART" id="SM00361"/>
    </source>
</evidence>
<accession>V4ATL6</accession>
<dbReference type="Gene3D" id="1.10.10.1180">
    <property type="entry name" value="MAN1, winged-helix domain"/>
    <property type="match status" value="1"/>
</dbReference>
<evidence type="ECO:0000313" key="10">
    <source>
        <dbReference type="Proteomes" id="UP000030746"/>
    </source>
</evidence>
<dbReference type="STRING" id="225164.V4ATL6"/>
<evidence type="ECO:0000256" key="7">
    <source>
        <dbReference type="ARBA" id="ARBA00023242"/>
    </source>
</evidence>
<dbReference type="RefSeq" id="XP_009052205.1">
    <property type="nucleotide sequence ID" value="XM_009053957.1"/>
</dbReference>
<dbReference type="OMA" id="HIHVERY"/>
<dbReference type="InterPro" id="IPR018996">
    <property type="entry name" value="Man1/Src1-like_C"/>
</dbReference>
<evidence type="ECO:0000256" key="5">
    <source>
        <dbReference type="ARBA" id="ARBA00022989"/>
    </source>
</evidence>
<reference evidence="9 10" key="1">
    <citation type="journal article" date="2013" name="Nature">
        <title>Insights into bilaterian evolution from three spiralian genomes.</title>
        <authorList>
            <person name="Simakov O."/>
            <person name="Marletaz F."/>
            <person name="Cho S.J."/>
            <person name="Edsinger-Gonzales E."/>
            <person name="Havlak P."/>
            <person name="Hellsten U."/>
            <person name="Kuo D.H."/>
            <person name="Larsson T."/>
            <person name="Lv J."/>
            <person name="Arendt D."/>
            <person name="Savage R."/>
            <person name="Osoegawa K."/>
            <person name="de Jong P."/>
            <person name="Grimwood J."/>
            <person name="Chapman J.A."/>
            <person name="Shapiro H."/>
            <person name="Aerts A."/>
            <person name="Otillar R.P."/>
            <person name="Terry A.Y."/>
            <person name="Boore J.L."/>
            <person name="Grigoriev I.V."/>
            <person name="Lindberg D.R."/>
            <person name="Seaver E.C."/>
            <person name="Weisblat D.A."/>
            <person name="Putnam N.H."/>
            <person name="Rokhsar D.S."/>
        </authorList>
    </citation>
    <scope>NUCLEOTIDE SEQUENCE [LARGE SCALE GENOMIC DNA]</scope>
</reference>
<evidence type="ECO:0000313" key="9">
    <source>
        <dbReference type="EMBL" id="ESO97091.1"/>
    </source>
</evidence>
<keyword evidence="7" id="KW-0539">Nucleus</keyword>
<dbReference type="InterPro" id="IPR003954">
    <property type="entry name" value="RRM_euk-type"/>
</dbReference>
<sequence length="234" mass="27378">MVEDIIDILRENCDSKDNQSSYMAVQHVRDQLLSPSKRHELQPIWDKAVRFIEANESRIRLESQIIQGEEFEVWKWIHSVPNGAKVWQGQAFGEHNDTATSSLRYSPTPCLKVKNMFDTAVESDQEWYESVENAILEKTEDIADIVHIYVDDESKEGCVYIKCSSREAAGKARQCLHGWWFDGRLITARYLRLEHYHKQFPESVKAVRPLRFHKQQQKPSSLSQPYYRSTLEMT</sequence>
<dbReference type="FunFam" id="3.30.70.330:FF:000176">
    <property type="entry name" value="Inner nuclear membrane protein Man1"/>
    <property type="match status" value="1"/>
</dbReference>
<protein>
    <recommendedName>
        <fullName evidence="8">RNA recognition motif domain-containing protein</fullName>
    </recommendedName>
</protein>
<keyword evidence="6" id="KW-0472">Membrane</keyword>
<gene>
    <name evidence="9" type="ORF">LOTGIDRAFT_226827</name>
</gene>
<dbReference type="GO" id="GO:0006998">
    <property type="term" value="P:nuclear envelope organization"/>
    <property type="evidence" value="ECO:0007669"/>
    <property type="project" value="TreeGrafter"/>
</dbReference>
<dbReference type="GO" id="GO:0003723">
    <property type="term" value="F:RNA binding"/>
    <property type="evidence" value="ECO:0007669"/>
    <property type="project" value="UniProtKB-KW"/>
</dbReference>
<keyword evidence="2" id="KW-0597">Phosphoprotein</keyword>
<evidence type="ECO:0000256" key="6">
    <source>
        <dbReference type="ARBA" id="ARBA00023136"/>
    </source>
</evidence>
<comment type="subcellular location">
    <subcellularLocation>
        <location evidence="1">Nucleus inner membrane</location>
    </subcellularLocation>
</comment>
<dbReference type="AlphaFoldDB" id="V4ATL6"/>
<evidence type="ECO:0000256" key="4">
    <source>
        <dbReference type="ARBA" id="ARBA00022884"/>
    </source>
</evidence>
<dbReference type="CTD" id="20247368"/>
<name>V4ATL6_LOTGI</name>
<keyword evidence="4" id="KW-0694">RNA-binding</keyword>
<keyword evidence="10" id="KW-1185">Reference proteome</keyword>
<dbReference type="HOGENOM" id="CLU_1112278_0_0_1"/>
<proteinExistence type="predicted"/>
<keyword evidence="3" id="KW-0812">Transmembrane</keyword>
<dbReference type="GO" id="GO:0005637">
    <property type="term" value="C:nuclear inner membrane"/>
    <property type="evidence" value="ECO:0007669"/>
    <property type="project" value="UniProtKB-SubCell"/>
</dbReference>
<dbReference type="SUPFAM" id="SSF54928">
    <property type="entry name" value="RNA-binding domain, RBD"/>
    <property type="match status" value="1"/>
</dbReference>
<dbReference type="SMART" id="SM00361">
    <property type="entry name" value="RRM_1"/>
    <property type="match status" value="1"/>
</dbReference>
<dbReference type="PANTHER" id="PTHR13428">
    <property type="entry name" value="INNER NUCLEAR MEMBRANE PROTEIN MAN1 LEM DOMAIN CONTAINING PROTEIN"/>
    <property type="match status" value="1"/>
</dbReference>
<evidence type="ECO:0000256" key="1">
    <source>
        <dbReference type="ARBA" id="ARBA00004540"/>
    </source>
</evidence>
<feature type="domain" description="RNA recognition motif" evidence="8">
    <location>
        <begin position="110"/>
        <end position="189"/>
    </location>
</feature>
<dbReference type="KEGG" id="lgi:LOTGIDRAFT_226827"/>
<dbReference type="Gene3D" id="3.30.70.330">
    <property type="match status" value="1"/>
</dbReference>
<dbReference type="InterPro" id="IPR035979">
    <property type="entry name" value="RBD_domain_sf"/>
</dbReference>
<dbReference type="OrthoDB" id="118234at2759"/>
<dbReference type="EMBL" id="KB201338">
    <property type="protein sequence ID" value="ESO97091.1"/>
    <property type="molecule type" value="Genomic_DNA"/>
</dbReference>
<evidence type="ECO:0000256" key="2">
    <source>
        <dbReference type="ARBA" id="ARBA00022553"/>
    </source>
</evidence>
<dbReference type="Pfam" id="PF09402">
    <property type="entry name" value="MSC"/>
    <property type="match status" value="1"/>
</dbReference>
<dbReference type="InterPro" id="IPR052277">
    <property type="entry name" value="INM_ESCRT-Associated"/>
</dbReference>
<dbReference type="GO" id="GO:0031490">
    <property type="term" value="F:chromatin DNA binding"/>
    <property type="evidence" value="ECO:0007669"/>
    <property type="project" value="TreeGrafter"/>
</dbReference>
<dbReference type="InterPro" id="IPR012677">
    <property type="entry name" value="Nucleotide-bd_a/b_plait_sf"/>
</dbReference>
<dbReference type="PANTHER" id="PTHR13428:SF12">
    <property type="entry name" value="INNER NUCLEAR MEMBRANE PROTEIN MAN1"/>
    <property type="match status" value="1"/>
</dbReference>
<dbReference type="Proteomes" id="UP000030746">
    <property type="component" value="Unassembled WGS sequence"/>
</dbReference>